<dbReference type="PANTHER" id="PTHR47675">
    <property type="entry name" value="MOLYBDOPTERIN BINDING DOMAIN PROTEIN (AFU_ORTHOLOGUE AFUA_5G11210)"/>
    <property type="match status" value="1"/>
</dbReference>
<dbReference type="Gene3D" id="3.40.980.10">
    <property type="entry name" value="MoaB/Mog-like domain"/>
    <property type="match status" value="1"/>
</dbReference>
<dbReference type="SUPFAM" id="SSF53218">
    <property type="entry name" value="Molybdenum cofactor biosynthesis proteins"/>
    <property type="match status" value="1"/>
</dbReference>
<dbReference type="Pfam" id="PF00994">
    <property type="entry name" value="MoCF_biosynth"/>
    <property type="match status" value="1"/>
</dbReference>
<dbReference type="Proteomes" id="UP001140091">
    <property type="component" value="Unassembled WGS sequence"/>
</dbReference>
<accession>A0A9W8MAW9</accession>
<feature type="compositionally biased region" description="Low complexity" evidence="1">
    <location>
        <begin position="16"/>
        <end position="33"/>
    </location>
</feature>
<feature type="non-terminal residue" evidence="3">
    <location>
        <position position="416"/>
    </location>
</feature>
<reference evidence="3" key="1">
    <citation type="submission" date="2022-06" db="EMBL/GenBank/DDBJ databases">
        <title>Genome Sequence of Candolleomyces eurysporus.</title>
        <authorList>
            <person name="Buettner E."/>
        </authorList>
    </citation>
    <scope>NUCLEOTIDE SEQUENCE</scope>
    <source>
        <strain evidence="3">VTCC 930004</strain>
    </source>
</reference>
<evidence type="ECO:0000256" key="1">
    <source>
        <dbReference type="SAM" id="MobiDB-lite"/>
    </source>
</evidence>
<protein>
    <recommendedName>
        <fullName evidence="2">MoaB/Mog domain-containing protein</fullName>
    </recommendedName>
</protein>
<feature type="domain" description="MoaB/Mog" evidence="2">
    <location>
        <begin position="106"/>
        <end position="270"/>
    </location>
</feature>
<keyword evidence="4" id="KW-1185">Reference proteome</keyword>
<gene>
    <name evidence="3" type="ORF">H1R20_g11759</name>
</gene>
<evidence type="ECO:0000313" key="4">
    <source>
        <dbReference type="Proteomes" id="UP001140091"/>
    </source>
</evidence>
<evidence type="ECO:0000313" key="3">
    <source>
        <dbReference type="EMBL" id="KAJ2925310.1"/>
    </source>
</evidence>
<dbReference type="PANTHER" id="PTHR47675:SF1">
    <property type="entry name" value="MOLYBDOPTERIN BINDING DOMAIN PROTEIN (AFU_ORTHOLOGUE AFUA_5G11210)"/>
    <property type="match status" value="1"/>
</dbReference>
<dbReference type="SMART" id="SM00852">
    <property type="entry name" value="MoCF_biosynth"/>
    <property type="match status" value="1"/>
</dbReference>
<dbReference type="EMBL" id="JANBPK010001190">
    <property type="protein sequence ID" value="KAJ2925310.1"/>
    <property type="molecule type" value="Genomic_DNA"/>
</dbReference>
<dbReference type="GO" id="GO:0042726">
    <property type="term" value="P:flavin-containing compound metabolic process"/>
    <property type="evidence" value="ECO:0007669"/>
    <property type="project" value="TreeGrafter"/>
</dbReference>
<dbReference type="AlphaFoldDB" id="A0A9W8MAW9"/>
<feature type="compositionally biased region" description="Basic and acidic residues" evidence="1">
    <location>
        <begin position="404"/>
        <end position="416"/>
    </location>
</feature>
<dbReference type="CDD" id="cd00885">
    <property type="entry name" value="cinA"/>
    <property type="match status" value="1"/>
</dbReference>
<dbReference type="InterPro" id="IPR036425">
    <property type="entry name" value="MoaB/Mog-like_dom_sf"/>
</dbReference>
<feature type="region of interest" description="Disordered" evidence="1">
    <location>
        <begin position="367"/>
        <end position="416"/>
    </location>
</feature>
<proteinExistence type="predicted"/>
<name>A0A9W8MAW9_9AGAR</name>
<organism evidence="3 4">
    <name type="scientific">Candolleomyces eurysporus</name>
    <dbReference type="NCBI Taxonomy" id="2828524"/>
    <lineage>
        <taxon>Eukaryota</taxon>
        <taxon>Fungi</taxon>
        <taxon>Dikarya</taxon>
        <taxon>Basidiomycota</taxon>
        <taxon>Agaricomycotina</taxon>
        <taxon>Agaricomycetes</taxon>
        <taxon>Agaricomycetidae</taxon>
        <taxon>Agaricales</taxon>
        <taxon>Agaricineae</taxon>
        <taxon>Psathyrellaceae</taxon>
        <taxon>Candolleomyces</taxon>
    </lineage>
</organism>
<dbReference type="InterPro" id="IPR001453">
    <property type="entry name" value="MoaB/Mog_dom"/>
</dbReference>
<dbReference type="GO" id="GO:0047884">
    <property type="term" value="F:FAD diphosphatase activity"/>
    <property type="evidence" value="ECO:0007669"/>
    <property type="project" value="TreeGrafter"/>
</dbReference>
<sequence length="416" mass="45773">MSTRSSTPSLGAFAPSTTTNTTTTSSTDASTSSGESVRSTPNFPVSPVPPNPLGEGRHIKTAAALIIGWVHTYVIQALSNINHCLPLFSILNASGYGRRWDGVDRDEILNGKTMDSNSHVFAHFCFQHGIDLKRVEVIPDDEGEIIEAARRLSSKFDLVITSGGIGPTHDDITYASLAKAFNTPLVHHPETIRRMKIMNKHRKWATLQNQEQKTATLRMALFPESAEVIFVHPEMWVPVVRLNGNLCIFPGVPGLFRGMLHSLADFIPLPPKSERPSRIQIFTDRAESLIAPYLTRLQERLRPHGIQVGSYPVLYKGVFVSLIGRDLAPTNSESQGDRVCLTEIAKEVEREIAGRILSEEEVRQKKLAVEGGSTWRPGSPTGSFKLEQEKTAEGTKTPSATSSESEKESLEVKANL</sequence>
<feature type="region of interest" description="Disordered" evidence="1">
    <location>
        <begin position="1"/>
        <end position="54"/>
    </location>
</feature>
<evidence type="ECO:0000259" key="2">
    <source>
        <dbReference type="SMART" id="SM00852"/>
    </source>
</evidence>
<comment type="caution">
    <text evidence="3">The sequence shown here is derived from an EMBL/GenBank/DDBJ whole genome shotgun (WGS) entry which is preliminary data.</text>
</comment>
<dbReference type="OrthoDB" id="448496at2759"/>